<feature type="domain" description="M23ase beta-sheet core" evidence="2">
    <location>
        <begin position="6"/>
        <end position="41"/>
    </location>
</feature>
<protein>
    <recommendedName>
        <fullName evidence="2">M23ase beta-sheet core domain-containing protein</fullName>
    </recommendedName>
</protein>
<proteinExistence type="predicted"/>
<dbReference type="Gene3D" id="2.70.70.10">
    <property type="entry name" value="Glucose Permease (Domain IIA)"/>
    <property type="match status" value="1"/>
</dbReference>
<reference evidence="3" key="1">
    <citation type="journal article" date="2015" name="Nature">
        <title>Complex archaea that bridge the gap between prokaryotes and eukaryotes.</title>
        <authorList>
            <person name="Spang A."/>
            <person name="Saw J.H."/>
            <person name="Jorgensen S.L."/>
            <person name="Zaremba-Niedzwiedzka K."/>
            <person name="Martijn J."/>
            <person name="Lind A.E."/>
            <person name="van Eijk R."/>
            <person name="Schleper C."/>
            <person name="Guy L."/>
            <person name="Ettema T.J."/>
        </authorList>
    </citation>
    <scope>NUCLEOTIDE SEQUENCE</scope>
</reference>
<name>A0A0F8XH59_9ZZZZ</name>
<dbReference type="Pfam" id="PF01551">
    <property type="entry name" value="Peptidase_M23"/>
    <property type="match status" value="1"/>
</dbReference>
<dbReference type="InterPro" id="IPR011055">
    <property type="entry name" value="Dup_hybrid_motif"/>
</dbReference>
<accession>A0A0F8XH59</accession>
<evidence type="ECO:0000259" key="2">
    <source>
        <dbReference type="Pfam" id="PF01551"/>
    </source>
</evidence>
<dbReference type="CDD" id="cd12797">
    <property type="entry name" value="M23_peptidase"/>
    <property type="match status" value="1"/>
</dbReference>
<organism evidence="3">
    <name type="scientific">marine sediment metagenome</name>
    <dbReference type="NCBI Taxonomy" id="412755"/>
    <lineage>
        <taxon>unclassified sequences</taxon>
        <taxon>metagenomes</taxon>
        <taxon>ecological metagenomes</taxon>
    </lineage>
</organism>
<comment type="caution">
    <text evidence="3">The sequence shown here is derived from an EMBL/GenBank/DDBJ whole genome shotgun (WGS) entry which is preliminary data.</text>
</comment>
<evidence type="ECO:0000256" key="1">
    <source>
        <dbReference type="SAM" id="MobiDB-lite"/>
    </source>
</evidence>
<feature type="non-terminal residue" evidence="3">
    <location>
        <position position="1"/>
    </location>
</feature>
<dbReference type="AlphaFoldDB" id="A0A0F8XH59"/>
<feature type="region of interest" description="Disordered" evidence="1">
    <location>
        <begin position="129"/>
        <end position="149"/>
    </location>
</feature>
<dbReference type="SUPFAM" id="SSF51261">
    <property type="entry name" value="Duplicated hybrid motif"/>
    <property type="match status" value="1"/>
</dbReference>
<evidence type="ECO:0000313" key="3">
    <source>
        <dbReference type="EMBL" id="KKK60345.1"/>
    </source>
</evidence>
<gene>
    <name evidence="3" type="ORF">LCGC14_3025320</name>
</gene>
<sequence length="149" mass="16142">VEPAVVGVGAGVSQGQVIGRVGSTGWSTGPHLHFDLWNTDKKSSEAVHKSGIWAHDPELYLGKEEDMGMTAEEKSLVDTLFSQVAWLRAELGLPPQFDPTQEHESATVARLDWLTAHAEDANFHHSMEKIKDEVGDGGGLKRGDNVTLS</sequence>
<dbReference type="EMBL" id="LAZR01063016">
    <property type="protein sequence ID" value="KKK60345.1"/>
    <property type="molecule type" value="Genomic_DNA"/>
</dbReference>
<dbReference type="InterPro" id="IPR016047">
    <property type="entry name" value="M23ase_b-sheet_dom"/>
</dbReference>